<evidence type="ECO:0000313" key="1">
    <source>
        <dbReference type="EMBL" id="MEN5380133.1"/>
    </source>
</evidence>
<name>A0ABV0C1R0_9SPHI</name>
<organism evidence="1 2">
    <name type="scientific">Sphingobacterium kitahiroshimense</name>
    <dbReference type="NCBI Taxonomy" id="470446"/>
    <lineage>
        <taxon>Bacteria</taxon>
        <taxon>Pseudomonadati</taxon>
        <taxon>Bacteroidota</taxon>
        <taxon>Sphingobacteriia</taxon>
        <taxon>Sphingobacteriales</taxon>
        <taxon>Sphingobacteriaceae</taxon>
        <taxon>Sphingobacterium</taxon>
    </lineage>
</organism>
<dbReference type="Gene3D" id="3.40.50.10320">
    <property type="entry name" value="LmbE-like"/>
    <property type="match status" value="1"/>
</dbReference>
<reference evidence="1 2" key="1">
    <citation type="submission" date="2024-04" db="EMBL/GenBank/DDBJ databases">
        <title>WGS of bacteria from Torrens River.</title>
        <authorList>
            <person name="Wyrsch E.R."/>
            <person name="Drigo B."/>
        </authorList>
    </citation>
    <scope>NUCLEOTIDE SEQUENCE [LARGE SCALE GENOMIC DNA]</scope>
    <source>
        <strain evidence="1 2">TWI391</strain>
    </source>
</reference>
<dbReference type="EMBL" id="JBDJNQ010000014">
    <property type="protein sequence ID" value="MEN5380133.1"/>
    <property type="molecule type" value="Genomic_DNA"/>
</dbReference>
<evidence type="ECO:0000313" key="2">
    <source>
        <dbReference type="Proteomes" id="UP001409291"/>
    </source>
</evidence>
<keyword evidence="2" id="KW-1185">Reference proteome</keyword>
<sequence length="242" mass="27225">MLHFNFDNIQISPEHCVIGFGTTLIVAPHADDESLGCGGVISLLRKYGQTVYIVLLSDGTLSHPNSKEYPADKLRDLREKELVNAAGILGVSAENIFFCRYTDRNVPSRNEEEFEKAVENISTMLDMLQPQTIFVPWRRDPHPDHKAAFQILSAATTPGITIYEYPIWLQELGKAADRPTSDESMAFCLDITTVLAKKQEAIAQHRSQITDLISDDPGGFRLAKEMLSQFNVPYETFYITKQ</sequence>
<comment type="caution">
    <text evidence="1">The sequence shown here is derived from an EMBL/GenBank/DDBJ whole genome shotgun (WGS) entry which is preliminary data.</text>
</comment>
<gene>
    <name evidence="1" type="ORF">ABE541_22895</name>
</gene>
<dbReference type="SUPFAM" id="SSF102588">
    <property type="entry name" value="LmbE-like"/>
    <property type="match status" value="1"/>
</dbReference>
<dbReference type="PANTHER" id="PTHR12993:SF29">
    <property type="entry name" value="BLR3841 PROTEIN"/>
    <property type="match status" value="1"/>
</dbReference>
<accession>A0ABV0C1R0</accession>
<dbReference type="PANTHER" id="PTHR12993">
    <property type="entry name" value="N-ACETYLGLUCOSAMINYL-PHOSPHATIDYLINOSITOL DE-N-ACETYLASE-RELATED"/>
    <property type="match status" value="1"/>
</dbReference>
<proteinExistence type="predicted"/>
<protein>
    <submittedName>
        <fullName evidence="1">PIG-L deacetylase family protein</fullName>
    </submittedName>
</protein>
<dbReference type="InterPro" id="IPR003737">
    <property type="entry name" value="GlcNAc_PI_deacetylase-related"/>
</dbReference>
<dbReference type="InterPro" id="IPR024078">
    <property type="entry name" value="LmbE-like_dom_sf"/>
</dbReference>
<dbReference type="Pfam" id="PF02585">
    <property type="entry name" value="PIG-L"/>
    <property type="match status" value="1"/>
</dbReference>
<dbReference type="Proteomes" id="UP001409291">
    <property type="component" value="Unassembled WGS sequence"/>
</dbReference>
<dbReference type="RefSeq" id="WP_346583005.1">
    <property type="nucleotide sequence ID" value="NZ_JBDJNQ010000014.1"/>
</dbReference>